<dbReference type="SMART" id="SM01231">
    <property type="entry name" value="H-kinase_dim"/>
    <property type="match status" value="1"/>
</dbReference>
<feature type="compositionally biased region" description="Low complexity" evidence="13">
    <location>
        <begin position="330"/>
        <end position="342"/>
    </location>
</feature>
<evidence type="ECO:0000256" key="8">
    <source>
        <dbReference type="ARBA" id="ARBA00022777"/>
    </source>
</evidence>
<comment type="catalytic activity">
    <reaction evidence="1">
        <text>ATP + protein L-histidine = ADP + protein N-phospho-L-histidine.</text>
        <dbReference type="EC" id="2.7.13.3"/>
    </reaction>
</comment>
<reference evidence="17 18" key="1">
    <citation type="submission" date="2018-02" db="EMBL/GenBank/DDBJ databases">
        <title>Comparative genomes isolates from brazilian mangrove.</title>
        <authorList>
            <person name="Araujo J.E."/>
            <person name="Taketani R.G."/>
            <person name="Silva M.C.P."/>
            <person name="Loureco M.V."/>
            <person name="Andreote F.D."/>
        </authorList>
    </citation>
    <scope>NUCLEOTIDE SEQUENCE [LARGE SCALE GENOMIC DNA]</scope>
    <source>
        <strain evidence="17 18">Hex-1 MGV</strain>
    </source>
</reference>
<keyword evidence="10" id="KW-0902">Two-component regulatory system</keyword>
<evidence type="ECO:0000256" key="3">
    <source>
        <dbReference type="ARBA" id="ARBA00021495"/>
    </source>
</evidence>
<dbReference type="PRINTS" id="PR00344">
    <property type="entry name" value="BCTRLSENSOR"/>
</dbReference>
<accession>A0A2S8FPQ1</accession>
<dbReference type="GO" id="GO:0005737">
    <property type="term" value="C:cytoplasm"/>
    <property type="evidence" value="ECO:0007669"/>
    <property type="project" value="InterPro"/>
</dbReference>
<evidence type="ECO:0000256" key="13">
    <source>
        <dbReference type="SAM" id="MobiDB-lite"/>
    </source>
</evidence>
<dbReference type="PROSITE" id="PS50109">
    <property type="entry name" value="HIS_KIN"/>
    <property type="match status" value="1"/>
</dbReference>
<dbReference type="InterPro" id="IPR036061">
    <property type="entry name" value="CheW-like_dom_sf"/>
</dbReference>
<evidence type="ECO:0000313" key="18">
    <source>
        <dbReference type="Proteomes" id="UP000238322"/>
    </source>
</evidence>
<dbReference type="SUPFAM" id="SSF55874">
    <property type="entry name" value="ATPase domain of HSP90 chaperone/DNA topoisomerase II/histidine kinase"/>
    <property type="match status" value="1"/>
</dbReference>
<dbReference type="EC" id="2.7.13.3" evidence="2"/>
<dbReference type="PANTHER" id="PTHR43395:SF10">
    <property type="entry name" value="CHEMOTAXIS PROTEIN CHEA"/>
    <property type="match status" value="1"/>
</dbReference>
<evidence type="ECO:0000313" key="17">
    <source>
        <dbReference type="EMBL" id="PQO34169.1"/>
    </source>
</evidence>
<keyword evidence="6" id="KW-0808">Transferase</keyword>
<feature type="region of interest" description="Disordered" evidence="13">
    <location>
        <begin position="330"/>
        <end position="363"/>
    </location>
</feature>
<evidence type="ECO:0000259" key="14">
    <source>
        <dbReference type="PROSITE" id="PS50109"/>
    </source>
</evidence>
<evidence type="ECO:0000256" key="4">
    <source>
        <dbReference type="ARBA" id="ARBA00022500"/>
    </source>
</evidence>
<dbReference type="Gene3D" id="1.10.287.560">
    <property type="entry name" value="Histidine kinase CheA-like, homodimeric domain"/>
    <property type="match status" value="1"/>
</dbReference>
<dbReference type="InterPro" id="IPR004358">
    <property type="entry name" value="Sig_transdc_His_kin-like_C"/>
</dbReference>
<dbReference type="Gene3D" id="2.30.30.40">
    <property type="entry name" value="SH3 Domains"/>
    <property type="match status" value="1"/>
</dbReference>
<evidence type="ECO:0000256" key="2">
    <source>
        <dbReference type="ARBA" id="ARBA00012438"/>
    </source>
</evidence>
<comment type="caution">
    <text evidence="17">The sequence shown here is derived from an EMBL/GenBank/DDBJ whole genome shotgun (WGS) entry which is preliminary data.</text>
</comment>
<evidence type="ECO:0000259" key="15">
    <source>
        <dbReference type="PROSITE" id="PS50851"/>
    </source>
</evidence>
<dbReference type="Gene3D" id="3.30.565.10">
    <property type="entry name" value="Histidine kinase-like ATPase, C-terminal domain"/>
    <property type="match status" value="1"/>
</dbReference>
<dbReference type="PROSITE" id="PS50851">
    <property type="entry name" value="CHEW"/>
    <property type="match status" value="1"/>
</dbReference>
<dbReference type="OrthoDB" id="9803176at2"/>
<evidence type="ECO:0000256" key="12">
    <source>
        <dbReference type="PROSITE-ProRule" id="PRU00110"/>
    </source>
</evidence>
<evidence type="ECO:0000256" key="10">
    <source>
        <dbReference type="ARBA" id="ARBA00023012"/>
    </source>
</evidence>
<dbReference type="GO" id="GO:0006935">
    <property type="term" value="P:chemotaxis"/>
    <property type="evidence" value="ECO:0007669"/>
    <property type="project" value="UniProtKB-KW"/>
</dbReference>
<comment type="function">
    <text evidence="11">Involved in the transmission of sensory signals from the chemoreceptors to the flagellar motors. CheA is autophosphorylated; it can transfer its phosphate group to either CheB or CheY.</text>
</comment>
<dbReference type="InterPro" id="IPR005467">
    <property type="entry name" value="His_kinase_dom"/>
</dbReference>
<dbReference type="CDD" id="cd00088">
    <property type="entry name" value="HPT"/>
    <property type="match status" value="2"/>
</dbReference>
<keyword evidence="8" id="KW-0418">Kinase</keyword>
<evidence type="ECO:0000256" key="7">
    <source>
        <dbReference type="ARBA" id="ARBA00022741"/>
    </source>
</evidence>
<dbReference type="SMART" id="SM00260">
    <property type="entry name" value="CheW"/>
    <property type="match status" value="1"/>
</dbReference>
<evidence type="ECO:0000256" key="11">
    <source>
        <dbReference type="ARBA" id="ARBA00035100"/>
    </source>
</evidence>
<dbReference type="InterPro" id="IPR037006">
    <property type="entry name" value="CheA-like_homodim_sf"/>
</dbReference>
<keyword evidence="4" id="KW-0145">Chemotaxis</keyword>
<dbReference type="Proteomes" id="UP000238322">
    <property type="component" value="Unassembled WGS sequence"/>
</dbReference>
<dbReference type="Pfam" id="PF02518">
    <property type="entry name" value="HATPase_c"/>
    <property type="match status" value="1"/>
</dbReference>
<dbReference type="InterPro" id="IPR036097">
    <property type="entry name" value="HisK_dim/P_sf"/>
</dbReference>
<gene>
    <name evidence="17" type="ORF">C5Y83_11560</name>
</gene>
<keyword evidence="7" id="KW-0547">Nucleotide-binding</keyword>
<dbReference type="InterPro" id="IPR051315">
    <property type="entry name" value="Bact_Chemotaxis_CheA"/>
</dbReference>
<evidence type="ECO:0000259" key="16">
    <source>
        <dbReference type="PROSITE" id="PS50894"/>
    </source>
</evidence>
<feature type="domain" description="HPt" evidence="16">
    <location>
        <begin position="8"/>
        <end position="121"/>
    </location>
</feature>
<feature type="compositionally biased region" description="Polar residues" evidence="13">
    <location>
        <begin position="343"/>
        <end position="353"/>
    </location>
</feature>
<feature type="domain" description="HPt" evidence="16">
    <location>
        <begin position="206"/>
        <end position="305"/>
    </location>
</feature>
<dbReference type="GO" id="GO:0005524">
    <property type="term" value="F:ATP binding"/>
    <property type="evidence" value="ECO:0007669"/>
    <property type="project" value="UniProtKB-KW"/>
</dbReference>
<dbReference type="PROSITE" id="PS50894">
    <property type="entry name" value="HPT"/>
    <property type="match status" value="2"/>
</dbReference>
<dbReference type="CDD" id="cd16916">
    <property type="entry name" value="HATPase_CheA-like"/>
    <property type="match status" value="1"/>
</dbReference>
<evidence type="ECO:0000256" key="6">
    <source>
        <dbReference type="ARBA" id="ARBA00022679"/>
    </source>
</evidence>
<evidence type="ECO:0000256" key="1">
    <source>
        <dbReference type="ARBA" id="ARBA00000085"/>
    </source>
</evidence>
<proteinExistence type="predicted"/>
<dbReference type="InterPro" id="IPR004105">
    <property type="entry name" value="CheA-like_dim"/>
</dbReference>
<name>A0A2S8FPQ1_9BACT</name>
<dbReference type="SUPFAM" id="SSF50341">
    <property type="entry name" value="CheW-like"/>
    <property type="match status" value="1"/>
</dbReference>
<dbReference type="GO" id="GO:0000155">
    <property type="term" value="F:phosphorelay sensor kinase activity"/>
    <property type="evidence" value="ECO:0007669"/>
    <property type="project" value="InterPro"/>
</dbReference>
<dbReference type="SUPFAM" id="SSF47226">
    <property type="entry name" value="Histidine-containing phosphotransfer domain, HPT domain"/>
    <property type="match status" value="2"/>
</dbReference>
<dbReference type="InterPro" id="IPR036641">
    <property type="entry name" value="HPT_dom_sf"/>
</dbReference>
<feature type="modified residue" description="Phosphohistidine" evidence="12">
    <location>
        <position position="252"/>
    </location>
</feature>
<organism evidence="17 18">
    <name type="scientific">Blastopirellula marina</name>
    <dbReference type="NCBI Taxonomy" id="124"/>
    <lineage>
        <taxon>Bacteria</taxon>
        <taxon>Pseudomonadati</taxon>
        <taxon>Planctomycetota</taxon>
        <taxon>Planctomycetia</taxon>
        <taxon>Pirellulales</taxon>
        <taxon>Pirellulaceae</taxon>
        <taxon>Blastopirellula</taxon>
    </lineage>
</organism>
<dbReference type="InterPro" id="IPR002545">
    <property type="entry name" value="CheW-lke_dom"/>
</dbReference>
<keyword evidence="9" id="KW-0067">ATP-binding</keyword>
<protein>
    <recommendedName>
        <fullName evidence="3">Chemotaxis protein CheA</fullName>
        <ecNumber evidence="2">2.7.13.3</ecNumber>
    </recommendedName>
</protein>
<dbReference type="Pfam" id="PF01627">
    <property type="entry name" value="Hpt"/>
    <property type="match status" value="2"/>
</dbReference>
<dbReference type="Pfam" id="PF01584">
    <property type="entry name" value="CheW"/>
    <property type="match status" value="1"/>
</dbReference>
<evidence type="ECO:0000256" key="5">
    <source>
        <dbReference type="ARBA" id="ARBA00022553"/>
    </source>
</evidence>
<dbReference type="InterPro" id="IPR003594">
    <property type="entry name" value="HATPase_dom"/>
</dbReference>
<dbReference type="EMBL" id="PUHY01000010">
    <property type="protein sequence ID" value="PQO34169.1"/>
    <property type="molecule type" value="Genomic_DNA"/>
</dbReference>
<keyword evidence="5 12" id="KW-0597">Phosphoprotein</keyword>
<dbReference type="SUPFAM" id="SSF47384">
    <property type="entry name" value="Homodimeric domain of signal transducing histidine kinase"/>
    <property type="match status" value="1"/>
</dbReference>
<feature type="modified residue" description="Phosphohistidine" evidence="12">
    <location>
        <position position="64"/>
    </location>
</feature>
<dbReference type="CDD" id="cd00731">
    <property type="entry name" value="CheA_reg"/>
    <property type="match status" value="1"/>
</dbReference>
<dbReference type="RefSeq" id="WP_105329899.1">
    <property type="nucleotide sequence ID" value="NZ_PUHY01000010.1"/>
</dbReference>
<evidence type="ECO:0000256" key="9">
    <source>
        <dbReference type="ARBA" id="ARBA00022840"/>
    </source>
</evidence>
<feature type="domain" description="Histidine kinase" evidence="14">
    <location>
        <begin position="683"/>
        <end position="895"/>
    </location>
</feature>
<dbReference type="Pfam" id="PF02895">
    <property type="entry name" value="H-kinase_dim"/>
    <property type="match status" value="1"/>
</dbReference>
<dbReference type="SMART" id="SM00073">
    <property type="entry name" value="HPT"/>
    <property type="match status" value="2"/>
</dbReference>
<sequence length="1041" mass="112941">MTDSTASNDDCTDDLLADFLDESTQLIDRLNDRLMELEEWARLDSEENAEVDIDLLNDMFRSAHSIKGLSAMLGLPRINGLTHNIENVFDAARRGDVSIDSNVVHVVYASVDRLSELIDHLRDTQNDNLDCDSQLQAISAILEARGAVKMQGEQSSIEEAFGELASQQGPVGQSEDESPSAPVSAEVTAEHYLAECEAMFREVVDETEIPAKYLSIFLDETELSLDEMVEMLLDSSSSSDIESVRSLMCTAHRIKGSAASIGLNRPAKLAHLMEDVLQRYRDSMQTLSALLADAMLGCADGLRAYTKGLREGAAADVDFANLASELQAAEANQAAESEAEQNVSTAETTSTPAVETESAAAPQPMLHAIDQNELKNRAVTCDMQDGARLCIVRVELNQNTPLIGVKAQLLCEKLNRLGQVLMTEPPHSSFDHCENLSRLEVGLLTTKEDGDIFRAVNVSGVTNYSLEEISGELVATPRAAVISESSVEEVVEEAAKFKEVPAEPTPPVEPVKAPVEPVAVKPPAPVSPPVEVAKPVAATKPTAAPVVATAPPVPPAVAASAAPSKEVAAKSSDNSAKPVETLRVDIDRLDQLMNLAGQLVISKARFNQLGENLRGAMPHKQCQQWLDATNQMCSKLLDSADDPSRQGNAKEFHSVHGQIRKIQQNLSAISAEMQRVDMVRTGLTGFFDAVHQLDRVTDGIQKTIMDTRMVPIGPLFGRFRRVVRDISRTNGKEISLEIMGEKTELDKRMIDELGDPLIHMVRNSADHGIELPEARLAAGKPRSGEITLNAFHRGNSIVIQVTDDGRGLSREKISNKAIERGLITSSDAERMSDQQIFQLIWEPGFSTAETVTEISGRGMGMDIVRAKIESINGVVEVDSKTGQGTVFTIKLPLTMAILPSLMANIEGDLFSMPVESIVEIVCLRQDEIRTIHGKKTAVVRGRPVSVVELHETFHWHGHTAQSKTRGDVTIVIIRNDSRELGLVVDGILGEEDVVVKSLAENYQNVEGISGACVLGNGRVALILDPAAVIELAVKRQAEALV</sequence>
<dbReference type="FunFam" id="3.30.565.10:FF:000016">
    <property type="entry name" value="Chemotaxis protein CheA, putative"/>
    <property type="match status" value="1"/>
</dbReference>
<dbReference type="InterPro" id="IPR036890">
    <property type="entry name" value="HATPase_C_sf"/>
</dbReference>
<dbReference type="AlphaFoldDB" id="A0A2S8FPQ1"/>
<feature type="domain" description="CheW-like" evidence="15">
    <location>
        <begin position="897"/>
        <end position="1034"/>
    </location>
</feature>
<dbReference type="SMART" id="SM00387">
    <property type="entry name" value="HATPase_c"/>
    <property type="match status" value="1"/>
</dbReference>
<dbReference type="Gene3D" id="1.20.120.160">
    <property type="entry name" value="HPT domain"/>
    <property type="match status" value="2"/>
</dbReference>
<dbReference type="PANTHER" id="PTHR43395">
    <property type="entry name" value="SENSOR HISTIDINE KINASE CHEA"/>
    <property type="match status" value="1"/>
</dbReference>
<dbReference type="InterPro" id="IPR008207">
    <property type="entry name" value="Sig_transdc_His_kin_Hpt_dom"/>
</dbReference>